<organism evidence="1 2">
    <name type="scientific">Galerina marginata (strain CBS 339.88)</name>
    <dbReference type="NCBI Taxonomy" id="685588"/>
    <lineage>
        <taxon>Eukaryota</taxon>
        <taxon>Fungi</taxon>
        <taxon>Dikarya</taxon>
        <taxon>Basidiomycota</taxon>
        <taxon>Agaricomycotina</taxon>
        <taxon>Agaricomycetes</taxon>
        <taxon>Agaricomycetidae</taxon>
        <taxon>Agaricales</taxon>
        <taxon>Agaricineae</taxon>
        <taxon>Strophariaceae</taxon>
        <taxon>Galerina</taxon>
    </lineage>
</organism>
<dbReference type="InterPro" id="IPR032675">
    <property type="entry name" value="LRR_dom_sf"/>
</dbReference>
<dbReference type="AlphaFoldDB" id="A0A067SQY3"/>
<keyword evidence="2" id="KW-1185">Reference proteome</keyword>
<proteinExistence type="predicted"/>
<evidence type="ECO:0008006" key="3">
    <source>
        <dbReference type="Google" id="ProtNLM"/>
    </source>
</evidence>
<dbReference type="OrthoDB" id="2865328at2759"/>
<accession>A0A067SQY3</accession>
<dbReference type="SUPFAM" id="SSF52047">
    <property type="entry name" value="RNI-like"/>
    <property type="match status" value="1"/>
</dbReference>
<protein>
    <recommendedName>
        <fullName evidence="3">F-box domain-containing protein</fullName>
    </recommendedName>
</protein>
<dbReference type="Proteomes" id="UP000027222">
    <property type="component" value="Unassembled WGS sequence"/>
</dbReference>
<gene>
    <name evidence="1" type="ORF">GALMADRAFT_158394</name>
</gene>
<dbReference type="EMBL" id="KL142386">
    <property type="protein sequence ID" value="KDR73306.1"/>
    <property type="molecule type" value="Genomic_DNA"/>
</dbReference>
<evidence type="ECO:0000313" key="2">
    <source>
        <dbReference type="Proteomes" id="UP000027222"/>
    </source>
</evidence>
<sequence length="527" mass="59239">MPSRHDSIGISSLVLKKLQKLSARIKKRGSNGPDDAQVRVVPFSPISPIGHLPVEILEEVFLLVIPSELSLARNVAVLHLCSVSCLWRRAAMAMPSIWTSLTIRLPAVPNSKASSENQSFWTIVKGWIECARGLPLSLLLVESPQCSAPAPCFPCGQLRTNVLQGYFKMVEHLEGLTPHLFKSLSSQTFDGLHSLVCDLTRYNGQPKFLASITRLAPNLRRISLDSPSNHDLSFSNIQASIQIWKQITHLSTRTFNSTMLLDVLRACPSLQGAVFHCDTDPWLPSTSSTPLVHGAPSPFTLPDLTTLTIVLYRGRALNSGIFRDMNTPALRTFRLGSFHQSDFGFDYRSLEDLDHVHKGMRHLRRLSIFFSHLSERGLVELLLQLSDLEELDIQDCKDFDRFFSELNRTQEISVIPLLPRLRLLSLDFREVPRESIDNEDLACFLQSRLGLEGPEFAGPHALQTLVFLSGPAAQKYRSLTSPANGTWLKDMAVQFLFWDANTGCRGSRWKYRLRSDLEEGNWIEGVR</sequence>
<dbReference type="Gene3D" id="3.80.10.10">
    <property type="entry name" value="Ribonuclease Inhibitor"/>
    <property type="match status" value="1"/>
</dbReference>
<reference evidence="2" key="1">
    <citation type="journal article" date="2014" name="Proc. Natl. Acad. Sci. U.S.A.">
        <title>Extensive sampling of basidiomycete genomes demonstrates inadequacy of the white-rot/brown-rot paradigm for wood decay fungi.</title>
        <authorList>
            <person name="Riley R."/>
            <person name="Salamov A.A."/>
            <person name="Brown D.W."/>
            <person name="Nagy L.G."/>
            <person name="Floudas D."/>
            <person name="Held B.W."/>
            <person name="Levasseur A."/>
            <person name="Lombard V."/>
            <person name="Morin E."/>
            <person name="Otillar R."/>
            <person name="Lindquist E.A."/>
            <person name="Sun H."/>
            <person name="LaButti K.M."/>
            <person name="Schmutz J."/>
            <person name="Jabbour D."/>
            <person name="Luo H."/>
            <person name="Baker S.E."/>
            <person name="Pisabarro A.G."/>
            <person name="Walton J.D."/>
            <person name="Blanchette R.A."/>
            <person name="Henrissat B."/>
            <person name="Martin F."/>
            <person name="Cullen D."/>
            <person name="Hibbett D.S."/>
            <person name="Grigoriev I.V."/>
        </authorList>
    </citation>
    <scope>NUCLEOTIDE SEQUENCE [LARGE SCALE GENOMIC DNA]</scope>
    <source>
        <strain evidence="2">CBS 339.88</strain>
    </source>
</reference>
<evidence type="ECO:0000313" key="1">
    <source>
        <dbReference type="EMBL" id="KDR73306.1"/>
    </source>
</evidence>
<dbReference type="HOGENOM" id="CLU_568633_0_0_1"/>
<name>A0A067SQY3_GALM3</name>